<dbReference type="GO" id="GO:0035598">
    <property type="term" value="F:tRNA (N(6)-L-threonylcarbamoyladenosine(37)-C(2))-methylthiotransferase activity"/>
    <property type="evidence" value="ECO:0007669"/>
    <property type="project" value="UniProtKB-EC"/>
</dbReference>
<dbReference type="InterPro" id="IPR013848">
    <property type="entry name" value="Methylthiotransferase_N"/>
</dbReference>
<dbReference type="Gene3D" id="3.40.50.12160">
    <property type="entry name" value="Methylthiotransferase, N-terminal domain"/>
    <property type="match status" value="1"/>
</dbReference>
<keyword evidence="4" id="KW-0004">4Fe-4S</keyword>
<comment type="catalytic activity">
    <reaction evidence="13">
        <text>N(6)-L-threonylcarbamoyladenosine(37) in tRNA + (sulfur carrier)-SH + AH2 + 2 S-adenosyl-L-methionine = 2-methylsulfanyl-N(6)-L-threonylcarbamoyladenosine(37) in tRNA + (sulfur carrier)-H + 5'-deoxyadenosine + L-methionine + A + S-adenosyl-L-homocysteine + 2 H(+)</text>
        <dbReference type="Rhea" id="RHEA:37075"/>
        <dbReference type="Rhea" id="RHEA-COMP:10163"/>
        <dbReference type="Rhea" id="RHEA-COMP:11092"/>
        <dbReference type="Rhea" id="RHEA-COMP:14737"/>
        <dbReference type="Rhea" id="RHEA-COMP:14739"/>
        <dbReference type="ChEBI" id="CHEBI:13193"/>
        <dbReference type="ChEBI" id="CHEBI:15378"/>
        <dbReference type="ChEBI" id="CHEBI:17319"/>
        <dbReference type="ChEBI" id="CHEBI:17499"/>
        <dbReference type="ChEBI" id="CHEBI:29917"/>
        <dbReference type="ChEBI" id="CHEBI:57844"/>
        <dbReference type="ChEBI" id="CHEBI:57856"/>
        <dbReference type="ChEBI" id="CHEBI:59789"/>
        <dbReference type="ChEBI" id="CHEBI:64428"/>
        <dbReference type="ChEBI" id="CHEBI:74418"/>
        <dbReference type="ChEBI" id="CHEBI:74420"/>
        <dbReference type="EC" id="2.8.4.5"/>
    </reaction>
</comment>
<dbReference type="InterPro" id="IPR005839">
    <property type="entry name" value="Methylthiotransferase"/>
</dbReference>
<comment type="function">
    <text evidence="2">Catalyzes the methylthiolation of N6-threonylcarbamoyladenosine (t(6)A), leading to the formation of 2-methylthio-N6-threonylcarbamoyladenosine (ms(2)t(6)A) at position 37 in tRNAs that read codons beginning with adenine.</text>
</comment>
<evidence type="ECO:0000256" key="2">
    <source>
        <dbReference type="ARBA" id="ARBA00002399"/>
    </source>
</evidence>
<dbReference type="SUPFAM" id="SSF102114">
    <property type="entry name" value="Radical SAM enzymes"/>
    <property type="match status" value="1"/>
</dbReference>
<protein>
    <recommendedName>
        <fullName evidence="15">Threonylcarbamoyladenosine tRNA methylthiotransferase MtaB</fullName>
        <ecNumber evidence="3">2.8.4.5</ecNumber>
    </recommendedName>
    <alternativeName>
        <fullName evidence="12">tRNA-t(6)A37 methylthiotransferase</fullName>
    </alternativeName>
</protein>
<evidence type="ECO:0000256" key="14">
    <source>
        <dbReference type="ARBA" id="ARBA00061574"/>
    </source>
</evidence>
<keyword evidence="19" id="KW-1185">Reference proteome</keyword>
<dbReference type="InterPro" id="IPR006638">
    <property type="entry name" value="Elp3/MiaA/NifB-like_rSAM"/>
</dbReference>
<dbReference type="PANTHER" id="PTHR43020:SF2">
    <property type="entry name" value="MITOCHONDRIAL TRNA METHYLTHIOTRANSFERASE CDK5RAP1"/>
    <property type="match status" value="1"/>
</dbReference>
<accession>A0A3D9BPI6</accession>
<dbReference type="Pfam" id="PF04055">
    <property type="entry name" value="Radical_SAM"/>
    <property type="match status" value="1"/>
</dbReference>
<evidence type="ECO:0000256" key="9">
    <source>
        <dbReference type="ARBA" id="ARBA00022723"/>
    </source>
</evidence>
<evidence type="ECO:0000256" key="13">
    <source>
        <dbReference type="ARBA" id="ARBA00051661"/>
    </source>
</evidence>
<dbReference type="CDD" id="cd01335">
    <property type="entry name" value="Radical_SAM"/>
    <property type="match status" value="1"/>
</dbReference>
<evidence type="ECO:0000313" key="18">
    <source>
        <dbReference type="EMBL" id="REC55342.1"/>
    </source>
</evidence>
<evidence type="ECO:0000259" key="17">
    <source>
        <dbReference type="PROSITE" id="PS51918"/>
    </source>
</evidence>
<gene>
    <name evidence="18" type="ORF">DRF62_06955</name>
</gene>
<sequence length="448" mass="50896">MSHFHRTAAFHTLGCKLNFAETSTIARQLTDAGYDKVGFDDRADIYVINTCSVTENADRECKLHVKRAMKANPEGLVVIVGCYAQLKPEEISQITGVDLVLGAKEKFNILSYLDDLEKSESEGVVHSCEIEETDFFIGSYSIGDRTRAFLKVQDGCDYKCTYCTIPLARGISRSDTIENVLKNAKEIAERDIKEIVLTGVNIGDYGKGEFGNKRHEHTFLDLISELNQVEGIERIRISSIEPNLLKDESIELVSKSKSFVPHFHIPLQSGSDELLKKMKRRYLTKLYNDRVNKIREVMPDAAIGVDVIVGFPGETEELFMETYNFLNNLPISYLHVFTYSERENTEAVGMQGVVPIPERKKRNKMLRILSEKKKMAFYQTQLGKTLPVLWEHENKDGKMYGFTENYVRVQKDFDQASVNQIEFLNLEKILSDGTVSVQSSYESFLAKA</sequence>
<dbReference type="SFLD" id="SFLDG01061">
    <property type="entry name" value="methylthiotransferase"/>
    <property type="match status" value="1"/>
</dbReference>
<dbReference type="InterPro" id="IPR023404">
    <property type="entry name" value="rSAM_horseshoe"/>
</dbReference>
<evidence type="ECO:0000256" key="7">
    <source>
        <dbReference type="ARBA" id="ARBA00022691"/>
    </source>
</evidence>
<evidence type="ECO:0000256" key="11">
    <source>
        <dbReference type="ARBA" id="ARBA00023014"/>
    </source>
</evidence>
<dbReference type="SFLD" id="SFLDS00029">
    <property type="entry name" value="Radical_SAM"/>
    <property type="match status" value="1"/>
</dbReference>
<evidence type="ECO:0000256" key="3">
    <source>
        <dbReference type="ARBA" id="ARBA00013273"/>
    </source>
</evidence>
<dbReference type="SFLD" id="SFLDG01082">
    <property type="entry name" value="B12-binding_domain_containing"/>
    <property type="match status" value="1"/>
</dbReference>
<keyword evidence="7" id="KW-0949">S-adenosyl-L-methionine</keyword>
<dbReference type="InterPro" id="IPR020612">
    <property type="entry name" value="Methylthiotransferase_CS"/>
</dbReference>
<evidence type="ECO:0000256" key="6">
    <source>
        <dbReference type="ARBA" id="ARBA00022679"/>
    </source>
</evidence>
<feature type="domain" description="Radical SAM core" evidence="17">
    <location>
        <begin position="142"/>
        <end position="379"/>
    </location>
</feature>
<dbReference type="EC" id="2.8.4.5" evidence="3"/>
<dbReference type="PROSITE" id="PS51449">
    <property type="entry name" value="MTTASE_N"/>
    <property type="match status" value="1"/>
</dbReference>
<dbReference type="InterPro" id="IPR006467">
    <property type="entry name" value="MiaB-like_bact"/>
</dbReference>
<dbReference type="SMART" id="SM00729">
    <property type="entry name" value="Elp3"/>
    <property type="match status" value="1"/>
</dbReference>
<dbReference type="GO" id="GO:0051539">
    <property type="term" value="F:4 iron, 4 sulfur cluster binding"/>
    <property type="evidence" value="ECO:0007669"/>
    <property type="project" value="UniProtKB-KW"/>
</dbReference>
<organism evidence="18 19">
    <name type="scientific">Chryseobacterium piscium</name>
    <dbReference type="NCBI Taxonomy" id="333702"/>
    <lineage>
        <taxon>Bacteria</taxon>
        <taxon>Pseudomonadati</taxon>
        <taxon>Bacteroidota</taxon>
        <taxon>Flavobacteriia</taxon>
        <taxon>Flavobacteriales</taxon>
        <taxon>Weeksellaceae</taxon>
        <taxon>Chryseobacterium group</taxon>
        <taxon>Chryseobacterium</taxon>
    </lineage>
</organism>
<dbReference type="InterPro" id="IPR007197">
    <property type="entry name" value="rSAM"/>
</dbReference>
<proteinExistence type="inferred from homology"/>
<dbReference type="Pfam" id="PF00919">
    <property type="entry name" value="UPF0004"/>
    <property type="match status" value="1"/>
</dbReference>
<keyword evidence="9" id="KW-0479">Metal-binding</keyword>
<keyword evidence="11" id="KW-0411">Iron-sulfur</keyword>
<dbReference type="InterPro" id="IPR038135">
    <property type="entry name" value="Methylthiotransferase_N_sf"/>
</dbReference>
<dbReference type="PROSITE" id="PS01278">
    <property type="entry name" value="MTTASE_RADICAL"/>
    <property type="match status" value="1"/>
</dbReference>
<comment type="cofactor">
    <cofactor evidence="1">
        <name>[4Fe-4S] cluster</name>
        <dbReference type="ChEBI" id="CHEBI:49883"/>
    </cofactor>
</comment>
<comment type="caution">
    <text evidence="18">The sequence shown here is derived from an EMBL/GenBank/DDBJ whole genome shotgun (WGS) entry which is preliminary data.</text>
</comment>
<keyword evidence="6 18" id="KW-0808">Transferase</keyword>
<evidence type="ECO:0000256" key="12">
    <source>
        <dbReference type="ARBA" id="ARBA00031213"/>
    </source>
</evidence>
<dbReference type="GO" id="GO:0046872">
    <property type="term" value="F:metal ion binding"/>
    <property type="evidence" value="ECO:0007669"/>
    <property type="project" value="UniProtKB-KW"/>
</dbReference>
<keyword evidence="8" id="KW-0819">tRNA processing</keyword>
<evidence type="ECO:0000313" key="19">
    <source>
        <dbReference type="Proteomes" id="UP000256512"/>
    </source>
</evidence>
<evidence type="ECO:0000256" key="15">
    <source>
        <dbReference type="ARBA" id="ARBA00069898"/>
    </source>
</evidence>
<dbReference type="PANTHER" id="PTHR43020">
    <property type="entry name" value="CDK5 REGULATORY SUBUNIT-ASSOCIATED PROTEIN 1"/>
    <property type="match status" value="1"/>
</dbReference>
<dbReference type="Proteomes" id="UP000256512">
    <property type="component" value="Unassembled WGS sequence"/>
</dbReference>
<evidence type="ECO:0000256" key="5">
    <source>
        <dbReference type="ARBA" id="ARBA00022490"/>
    </source>
</evidence>
<keyword evidence="5" id="KW-0963">Cytoplasm</keyword>
<dbReference type="GO" id="GO:0035597">
    <property type="term" value="F:tRNA-2-methylthio-N(6)-dimethylallyladenosine(37) synthase activity"/>
    <property type="evidence" value="ECO:0007669"/>
    <property type="project" value="TreeGrafter"/>
</dbReference>
<dbReference type="Gene3D" id="3.80.30.20">
    <property type="entry name" value="tm_1862 like domain"/>
    <property type="match status" value="1"/>
</dbReference>
<dbReference type="FunFam" id="3.80.30.20:FF:000001">
    <property type="entry name" value="tRNA-2-methylthio-N(6)-dimethylallyladenosine synthase 2"/>
    <property type="match status" value="1"/>
</dbReference>
<name>A0A3D9BPI6_9FLAO</name>
<dbReference type="GO" id="GO:0005829">
    <property type="term" value="C:cytosol"/>
    <property type="evidence" value="ECO:0007669"/>
    <property type="project" value="TreeGrafter"/>
</dbReference>
<evidence type="ECO:0000259" key="16">
    <source>
        <dbReference type="PROSITE" id="PS51449"/>
    </source>
</evidence>
<evidence type="ECO:0000256" key="4">
    <source>
        <dbReference type="ARBA" id="ARBA00022485"/>
    </source>
</evidence>
<dbReference type="RefSeq" id="WP_115949680.1">
    <property type="nucleotide sequence ID" value="NZ_QNVS01000014.1"/>
</dbReference>
<evidence type="ECO:0000256" key="8">
    <source>
        <dbReference type="ARBA" id="ARBA00022694"/>
    </source>
</evidence>
<dbReference type="NCBIfam" id="TIGR01579">
    <property type="entry name" value="MiaB-like-C"/>
    <property type="match status" value="1"/>
</dbReference>
<dbReference type="AlphaFoldDB" id="A0A3D9BPI6"/>
<dbReference type="PROSITE" id="PS51918">
    <property type="entry name" value="RADICAL_SAM"/>
    <property type="match status" value="1"/>
</dbReference>
<evidence type="ECO:0000256" key="10">
    <source>
        <dbReference type="ARBA" id="ARBA00023004"/>
    </source>
</evidence>
<keyword evidence="10" id="KW-0408">Iron</keyword>
<dbReference type="EMBL" id="QNVS01000014">
    <property type="protein sequence ID" value="REC55342.1"/>
    <property type="molecule type" value="Genomic_DNA"/>
</dbReference>
<evidence type="ECO:0000256" key="1">
    <source>
        <dbReference type="ARBA" id="ARBA00001966"/>
    </source>
</evidence>
<reference evidence="18 19" key="1">
    <citation type="journal article" date="2006" name="Int. J. Syst. Evol. Microbiol.">
        <title>Chryseobacterium piscium sp. nov., isolated from fish of the South Atlantic Ocean off South Africa.</title>
        <authorList>
            <person name="de Beer H."/>
            <person name="Hugo C.J."/>
            <person name="Jooste P.J."/>
            <person name="Vancanneyt M."/>
            <person name="Coenye T."/>
            <person name="Vandamme P."/>
        </authorList>
    </citation>
    <scope>NUCLEOTIDE SEQUENCE [LARGE SCALE GENOMIC DNA]</scope>
    <source>
        <strain evidence="18 19">CCUG 51923</strain>
    </source>
</reference>
<comment type="similarity">
    <text evidence="14">Belongs to the methylthiotransferase family. MtaB subfamily.</text>
</comment>
<dbReference type="InterPro" id="IPR058240">
    <property type="entry name" value="rSAM_sf"/>
</dbReference>
<dbReference type="FunFam" id="3.40.50.12160:FF:000004">
    <property type="entry name" value="Threonylcarbamoyladenosine tRNA methylthiotransferase MtaB"/>
    <property type="match status" value="1"/>
</dbReference>
<feature type="domain" description="MTTase N-terminal" evidence="16">
    <location>
        <begin position="6"/>
        <end position="118"/>
    </location>
</feature>
<dbReference type="NCBIfam" id="TIGR00089">
    <property type="entry name" value="MiaB/RimO family radical SAM methylthiotransferase"/>
    <property type="match status" value="1"/>
</dbReference>